<dbReference type="InterPro" id="IPR036271">
    <property type="entry name" value="Tet_transcr_reg_TetR-rel_C_sf"/>
</dbReference>
<protein>
    <recommendedName>
        <fullName evidence="6">HTH tetR-type domain-containing protein</fullName>
    </recommendedName>
</protein>
<dbReference type="Pfam" id="PF00440">
    <property type="entry name" value="TetR_N"/>
    <property type="match status" value="1"/>
</dbReference>
<gene>
    <name evidence="7" type="ORF">GCM10009606_13460</name>
</gene>
<dbReference type="PANTHER" id="PTHR30055">
    <property type="entry name" value="HTH-TYPE TRANSCRIPTIONAL REGULATOR RUTR"/>
    <property type="match status" value="1"/>
</dbReference>
<dbReference type="InterPro" id="IPR009057">
    <property type="entry name" value="Homeodomain-like_sf"/>
</dbReference>
<evidence type="ECO:0000259" key="6">
    <source>
        <dbReference type="PROSITE" id="PS50977"/>
    </source>
</evidence>
<sequence>MAPRSLRVGRDLTAEERRTAVLRAAVECVAVTGYDNLRLRDVARAAGVSTGLLQHYFETRDELVAEAFRQASEDLLQEWSVLLASNPPPWERLDALVSQLALRDGLRTHCMVWVEFATASARIASMREGFRAIYDKWYALVRETVEDGTNAGIFTPVTSVPDVVELLLNHIDGCELNIASDPEGMTGVRMRELTLRLAATLLQYDGYEVADAAGSGPREVARSAP</sequence>
<dbReference type="InterPro" id="IPR050109">
    <property type="entry name" value="HTH-type_TetR-like_transc_reg"/>
</dbReference>
<evidence type="ECO:0000256" key="5">
    <source>
        <dbReference type="PROSITE-ProRule" id="PRU00335"/>
    </source>
</evidence>
<keyword evidence="3 5" id="KW-0238">DNA-binding</keyword>
<dbReference type="InterPro" id="IPR001647">
    <property type="entry name" value="HTH_TetR"/>
</dbReference>
<evidence type="ECO:0000313" key="8">
    <source>
        <dbReference type="Proteomes" id="UP001499979"/>
    </source>
</evidence>
<dbReference type="Gene3D" id="1.10.357.10">
    <property type="entry name" value="Tetracycline Repressor, domain 2"/>
    <property type="match status" value="1"/>
</dbReference>
<evidence type="ECO:0000256" key="1">
    <source>
        <dbReference type="ARBA" id="ARBA00022491"/>
    </source>
</evidence>
<dbReference type="SUPFAM" id="SSF48498">
    <property type="entry name" value="Tetracyclin repressor-like, C-terminal domain"/>
    <property type="match status" value="1"/>
</dbReference>
<name>A0ABN1UAT5_9ACTN</name>
<proteinExistence type="predicted"/>
<keyword evidence="1" id="KW-0678">Repressor</keyword>
<dbReference type="SUPFAM" id="SSF46689">
    <property type="entry name" value="Homeodomain-like"/>
    <property type="match status" value="1"/>
</dbReference>
<accession>A0ABN1UAT5</accession>
<keyword evidence="8" id="KW-1185">Reference proteome</keyword>
<evidence type="ECO:0000256" key="2">
    <source>
        <dbReference type="ARBA" id="ARBA00023015"/>
    </source>
</evidence>
<dbReference type="PRINTS" id="PR00455">
    <property type="entry name" value="HTHTETR"/>
</dbReference>
<dbReference type="Proteomes" id="UP001499979">
    <property type="component" value="Unassembled WGS sequence"/>
</dbReference>
<dbReference type="PANTHER" id="PTHR30055:SF228">
    <property type="entry name" value="TRANSCRIPTIONAL REGULATOR-RELATED"/>
    <property type="match status" value="1"/>
</dbReference>
<dbReference type="EMBL" id="BAAAJE010000006">
    <property type="protein sequence ID" value="GAA1134583.1"/>
    <property type="molecule type" value="Genomic_DNA"/>
</dbReference>
<evidence type="ECO:0000313" key="7">
    <source>
        <dbReference type="EMBL" id="GAA1134583.1"/>
    </source>
</evidence>
<reference evidence="7 8" key="1">
    <citation type="journal article" date="2019" name="Int. J. Syst. Evol. Microbiol.">
        <title>The Global Catalogue of Microorganisms (GCM) 10K type strain sequencing project: providing services to taxonomists for standard genome sequencing and annotation.</title>
        <authorList>
            <consortium name="The Broad Institute Genomics Platform"/>
            <consortium name="The Broad Institute Genome Sequencing Center for Infectious Disease"/>
            <person name="Wu L."/>
            <person name="Ma J."/>
        </authorList>
    </citation>
    <scope>NUCLEOTIDE SEQUENCE [LARGE SCALE GENOMIC DNA]</scope>
    <source>
        <strain evidence="7 8">JCM 11813</strain>
    </source>
</reference>
<dbReference type="Pfam" id="PF13977">
    <property type="entry name" value="TetR_C_6"/>
    <property type="match status" value="1"/>
</dbReference>
<feature type="domain" description="HTH tetR-type" evidence="6">
    <location>
        <begin position="15"/>
        <end position="75"/>
    </location>
</feature>
<comment type="caution">
    <text evidence="7">The sequence shown here is derived from an EMBL/GenBank/DDBJ whole genome shotgun (WGS) entry which is preliminary data.</text>
</comment>
<dbReference type="InterPro" id="IPR039538">
    <property type="entry name" value="BetI_C"/>
</dbReference>
<evidence type="ECO:0000256" key="3">
    <source>
        <dbReference type="ARBA" id="ARBA00023125"/>
    </source>
</evidence>
<organism evidence="7 8">
    <name type="scientific">Nocardioides aquiterrae</name>
    <dbReference type="NCBI Taxonomy" id="203799"/>
    <lineage>
        <taxon>Bacteria</taxon>
        <taxon>Bacillati</taxon>
        <taxon>Actinomycetota</taxon>
        <taxon>Actinomycetes</taxon>
        <taxon>Propionibacteriales</taxon>
        <taxon>Nocardioidaceae</taxon>
        <taxon>Nocardioides</taxon>
    </lineage>
</organism>
<dbReference type="PROSITE" id="PS50977">
    <property type="entry name" value="HTH_TETR_2"/>
    <property type="match status" value="1"/>
</dbReference>
<keyword evidence="4" id="KW-0804">Transcription</keyword>
<dbReference type="RefSeq" id="WP_343906714.1">
    <property type="nucleotide sequence ID" value="NZ_BAAAJE010000006.1"/>
</dbReference>
<keyword evidence="2" id="KW-0805">Transcription regulation</keyword>
<feature type="DNA-binding region" description="H-T-H motif" evidence="5">
    <location>
        <begin position="38"/>
        <end position="57"/>
    </location>
</feature>
<evidence type="ECO:0000256" key="4">
    <source>
        <dbReference type="ARBA" id="ARBA00023163"/>
    </source>
</evidence>